<dbReference type="InterPro" id="IPR008948">
    <property type="entry name" value="L-Aspartase-like"/>
</dbReference>
<reference evidence="8 9" key="1">
    <citation type="submission" date="2018-08" db="EMBL/GenBank/DDBJ databases">
        <title>Salinimonas sediminis sp. nov., a piezophilic bacterium isolated from a deep-sea sediment sample from the New Britain Trench.</title>
        <authorList>
            <person name="Cao J."/>
        </authorList>
    </citation>
    <scope>NUCLEOTIDE SEQUENCE [LARGE SCALE GENOMIC DNA]</scope>
    <source>
        <strain evidence="8 9">N102</strain>
    </source>
</reference>
<dbReference type="RefSeq" id="WP_117317104.1">
    <property type="nucleotide sequence ID" value="NZ_CP031769.1"/>
</dbReference>
<dbReference type="GO" id="GO:0004333">
    <property type="term" value="F:fumarate hydratase activity"/>
    <property type="evidence" value="ECO:0007669"/>
    <property type="project" value="UniProtKB-EC"/>
</dbReference>
<dbReference type="Gene3D" id="1.10.40.30">
    <property type="entry name" value="Fumarase/aspartase (C-terminal domain)"/>
    <property type="match status" value="1"/>
</dbReference>
<dbReference type="AlphaFoldDB" id="A0A346NN44"/>
<evidence type="ECO:0000256" key="5">
    <source>
        <dbReference type="ARBA" id="ARBA00023239"/>
    </source>
</evidence>
<dbReference type="GO" id="GO:0006106">
    <property type="term" value="P:fumarate metabolic process"/>
    <property type="evidence" value="ECO:0007669"/>
    <property type="project" value="InterPro"/>
</dbReference>
<keyword evidence="3" id="KW-0963">Cytoplasm</keyword>
<feature type="domain" description="Fumarate lyase N-terminal" evidence="6">
    <location>
        <begin position="2"/>
        <end position="320"/>
    </location>
</feature>
<sequence length="438" mass="46715">MADVLYQKQTALAVDNFTIGNEPMPATFIHALGYLKAACATANFELGKLEEPVCEAICAAAMEVAQGKHDEQFPVDVYQTGSGTSTNMNANEVIASLATQRLGDTVHPNDHVNMGQSSNDIIPSTIHISAMLVVQRELMPALSNAEKVMSAKMAEVDGVIKTGRTHLMDAMPVKMSQEISGWQAQLTQCKHRLDDTAQRLSRLAIGGTAVGTGINTDKAFGGKVCAALGRYLDTTFTVTDNHFGAISSQDTALELAGQLNTLAAALMKISNDIRWMNSGPLAGLGEISLPKLQAGSSIMPGKVNPVIPEAVTMACAQVMGYHTAITVAAQSGNFQLNVMLPLIGRNLIKASQLMANSCDAIANNAIATFTVNQDKLQQVLAKNPILVTALNQKIGYEKGTEIAMQAYQDKRDIIEVAKEMTDLDEAELTALLDPAKLV</sequence>
<dbReference type="OrthoDB" id="9802809at2"/>
<dbReference type="PROSITE" id="PS00163">
    <property type="entry name" value="FUMARATE_LYASES"/>
    <property type="match status" value="1"/>
</dbReference>
<dbReference type="FunFam" id="1.10.40.30:FF:000002">
    <property type="entry name" value="Fumarate hydratase class II"/>
    <property type="match status" value="1"/>
</dbReference>
<dbReference type="SUPFAM" id="SSF48557">
    <property type="entry name" value="L-aspartase-like"/>
    <property type="match status" value="1"/>
</dbReference>
<dbReference type="EMBL" id="CP031769">
    <property type="protein sequence ID" value="AXR06951.1"/>
    <property type="molecule type" value="Genomic_DNA"/>
</dbReference>
<dbReference type="InterPro" id="IPR005677">
    <property type="entry name" value="Fum_hydII"/>
</dbReference>
<dbReference type="FunFam" id="1.20.200.10:FF:000001">
    <property type="entry name" value="Fumarate hydratase, mitochondrial"/>
    <property type="match status" value="1"/>
</dbReference>
<evidence type="ECO:0000259" key="7">
    <source>
        <dbReference type="Pfam" id="PF10415"/>
    </source>
</evidence>
<dbReference type="InterPro" id="IPR020557">
    <property type="entry name" value="Fumarate_lyase_CS"/>
</dbReference>
<comment type="similarity">
    <text evidence="1">Belongs to the class-II fumarase/aspartase family. Fumarase subfamily.</text>
</comment>
<organism evidence="8 9">
    <name type="scientific">Salinimonas sediminis</name>
    <dbReference type="NCBI Taxonomy" id="2303538"/>
    <lineage>
        <taxon>Bacteria</taxon>
        <taxon>Pseudomonadati</taxon>
        <taxon>Pseudomonadota</taxon>
        <taxon>Gammaproteobacteria</taxon>
        <taxon>Alteromonadales</taxon>
        <taxon>Alteromonadaceae</taxon>
        <taxon>Alteromonas/Salinimonas group</taxon>
        <taxon>Salinimonas</taxon>
    </lineage>
</organism>
<dbReference type="KEGG" id="salm:D0Y50_11675"/>
<proteinExistence type="inferred from homology"/>
<dbReference type="Pfam" id="PF00206">
    <property type="entry name" value="Lyase_1"/>
    <property type="match status" value="1"/>
</dbReference>
<keyword evidence="4" id="KW-0816">Tricarboxylic acid cycle</keyword>
<dbReference type="PANTHER" id="PTHR11444:SF22">
    <property type="entry name" value="FUMARATE HYDRATASE CLASS II"/>
    <property type="match status" value="1"/>
</dbReference>
<evidence type="ECO:0000256" key="4">
    <source>
        <dbReference type="ARBA" id="ARBA00022532"/>
    </source>
</evidence>
<dbReference type="EC" id="4.2.1.2" evidence="2"/>
<dbReference type="InterPro" id="IPR022761">
    <property type="entry name" value="Fumarate_lyase_N"/>
</dbReference>
<dbReference type="Gene3D" id="1.20.200.10">
    <property type="entry name" value="Fumarase/aspartase (Central domain)"/>
    <property type="match status" value="1"/>
</dbReference>
<evidence type="ECO:0000259" key="6">
    <source>
        <dbReference type="Pfam" id="PF00206"/>
    </source>
</evidence>
<dbReference type="GO" id="GO:0006099">
    <property type="term" value="P:tricarboxylic acid cycle"/>
    <property type="evidence" value="ECO:0007669"/>
    <property type="project" value="UniProtKB-KW"/>
</dbReference>
<dbReference type="InterPro" id="IPR024083">
    <property type="entry name" value="Fumarase/histidase_N"/>
</dbReference>
<protein>
    <recommendedName>
        <fullName evidence="2">fumarate hydratase</fullName>
        <ecNumber evidence="2">4.2.1.2</ecNumber>
    </recommendedName>
</protein>
<evidence type="ECO:0000256" key="2">
    <source>
        <dbReference type="ARBA" id="ARBA00012921"/>
    </source>
</evidence>
<keyword evidence="9" id="KW-1185">Reference proteome</keyword>
<dbReference type="InterPro" id="IPR000362">
    <property type="entry name" value="Fumarate_lyase_fam"/>
</dbReference>
<gene>
    <name evidence="8" type="ORF">D0Y50_11675</name>
</gene>
<dbReference type="Proteomes" id="UP000262073">
    <property type="component" value="Chromosome"/>
</dbReference>
<dbReference type="PANTHER" id="PTHR11444">
    <property type="entry name" value="ASPARTATEAMMONIA/ARGININOSUCCINATE/ADENYLOSUCCINATE LYASE"/>
    <property type="match status" value="1"/>
</dbReference>
<dbReference type="InterPro" id="IPR018951">
    <property type="entry name" value="Fumarase_C_C"/>
</dbReference>
<accession>A0A346NN44</accession>
<dbReference type="PRINTS" id="PR00149">
    <property type="entry name" value="FUMRATELYASE"/>
</dbReference>
<name>A0A346NN44_9ALTE</name>
<feature type="domain" description="Fumarase C C-terminal" evidence="7">
    <location>
        <begin position="386"/>
        <end position="438"/>
    </location>
</feature>
<dbReference type="Gene3D" id="1.10.275.10">
    <property type="entry name" value="Fumarase/aspartase (N-terminal domain)"/>
    <property type="match status" value="1"/>
</dbReference>
<dbReference type="Pfam" id="PF10415">
    <property type="entry name" value="FumaraseC_C"/>
    <property type="match status" value="1"/>
</dbReference>
<keyword evidence="5" id="KW-0456">Lyase</keyword>
<evidence type="ECO:0000256" key="1">
    <source>
        <dbReference type="ARBA" id="ARBA00009084"/>
    </source>
</evidence>
<evidence type="ECO:0000313" key="9">
    <source>
        <dbReference type="Proteomes" id="UP000262073"/>
    </source>
</evidence>
<evidence type="ECO:0000313" key="8">
    <source>
        <dbReference type="EMBL" id="AXR06951.1"/>
    </source>
</evidence>
<evidence type="ECO:0000256" key="3">
    <source>
        <dbReference type="ARBA" id="ARBA00022490"/>
    </source>
</evidence>